<evidence type="ECO:0000256" key="8">
    <source>
        <dbReference type="SAM" id="SignalP"/>
    </source>
</evidence>
<evidence type="ECO:0000313" key="11">
    <source>
        <dbReference type="Proteomes" id="UP000091956"/>
    </source>
</evidence>
<evidence type="ECO:0000313" key="10">
    <source>
        <dbReference type="EMBL" id="OBT94165.1"/>
    </source>
</evidence>
<dbReference type="GO" id="GO:0046872">
    <property type="term" value="F:metal ion binding"/>
    <property type="evidence" value="ECO:0007669"/>
    <property type="project" value="UniProtKB-KW"/>
</dbReference>
<proteinExistence type="inferred from homology"/>
<feature type="chain" id="PRO_5008608485" description="Heme haloperoxidase family profile domain-containing protein" evidence="8">
    <location>
        <begin position="20"/>
        <end position="438"/>
    </location>
</feature>
<dbReference type="Pfam" id="PF01328">
    <property type="entry name" value="Peroxidase_2"/>
    <property type="match status" value="1"/>
</dbReference>
<keyword evidence="3" id="KW-0349">Heme</keyword>
<comment type="cofactor">
    <cofactor evidence="1">
        <name>heme b</name>
        <dbReference type="ChEBI" id="CHEBI:60344"/>
    </cofactor>
</comment>
<dbReference type="PROSITE" id="PS51405">
    <property type="entry name" value="HEME_HALOPEROXIDASE"/>
    <property type="match status" value="1"/>
</dbReference>
<keyword evidence="5" id="KW-0560">Oxidoreductase</keyword>
<dbReference type="EMBL" id="KV460246">
    <property type="protein sequence ID" value="OBT94165.1"/>
    <property type="molecule type" value="Genomic_DNA"/>
</dbReference>
<reference evidence="11" key="2">
    <citation type="journal article" date="2018" name="Nat. Commun.">
        <title>Extreme sensitivity to ultraviolet light in the fungal pathogen causing white-nose syndrome of bats.</title>
        <authorList>
            <person name="Palmer J.M."/>
            <person name="Drees K.P."/>
            <person name="Foster J.T."/>
            <person name="Lindner D.L."/>
        </authorList>
    </citation>
    <scope>NUCLEOTIDE SEQUENCE [LARGE SCALE GENOMIC DNA]</scope>
    <source>
        <strain evidence="11">UAMH 10579</strain>
    </source>
</reference>
<dbReference type="GeneID" id="28840417"/>
<dbReference type="OrthoDB" id="407298at2759"/>
<organism evidence="10 11">
    <name type="scientific">Pseudogymnoascus verrucosus</name>
    <dbReference type="NCBI Taxonomy" id="342668"/>
    <lineage>
        <taxon>Eukaryota</taxon>
        <taxon>Fungi</taxon>
        <taxon>Dikarya</taxon>
        <taxon>Ascomycota</taxon>
        <taxon>Pezizomycotina</taxon>
        <taxon>Leotiomycetes</taxon>
        <taxon>Thelebolales</taxon>
        <taxon>Thelebolaceae</taxon>
        <taxon>Pseudogymnoascus</taxon>
    </lineage>
</organism>
<gene>
    <name evidence="10" type="ORF">VE01_07031</name>
</gene>
<dbReference type="AlphaFoldDB" id="A0A1B8GEA2"/>
<evidence type="ECO:0000256" key="7">
    <source>
        <dbReference type="ARBA" id="ARBA00025795"/>
    </source>
</evidence>
<feature type="signal peptide" evidence="8">
    <location>
        <begin position="1"/>
        <end position="19"/>
    </location>
</feature>
<evidence type="ECO:0000256" key="5">
    <source>
        <dbReference type="ARBA" id="ARBA00023002"/>
    </source>
</evidence>
<name>A0A1B8GEA2_9PEZI</name>
<feature type="domain" description="Heme haloperoxidase family profile" evidence="9">
    <location>
        <begin position="66"/>
        <end position="317"/>
    </location>
</feature>
<keyword evidence="6" id="KW-0408">Iron</keyword>
<dbReference type="SUPFAM" id="SSF47571">
    <property type="entry name" value="Cloroperoxidase"/>
    <property type="match status" value="1"/>
</dbReference>
<keyword evidence="4" id="KW-0479">Metal-binding</keyword>
<keyword evidence="11" id="KW-1185">Reference proteome</keyword>
<evidence type="ECO:0000256" key="2">
    <source>
        <dbReference type="ARBA" id="ARBA00022559"/>
    </source>
</evidence>
<evidence type="ECO:0000256" key="1">
    <source>
        <dbReference type="ARBA" id="ARBA00001970"/>
    </source>
</evidence>
<sequence>MKIISSLVSLSAFSSVASAFPSVAGDSLLPADVITKLAEGLRGVAQESHEKRFLVDPLSTPIDVTGDHSFIPPDFSAGDQRGPCPGLNALANHGYIGRNGVTNVIEATAAINKVFGMSVELGGLLAVMGTVFVGNPLSLDPGFSIGGESTAVSNLLGNLLGLLGKPRGLVGSHNIIESDSSNTRNDLYLTGDNANLELNQFSEWFNMSNDAVGDFNIDVMAERANVRFQQSKATNPNFYYGPFTGMIARNAGFIFPTRMFANYSKENLSGSFTKDIIKSFFAVEGEPGNFTYNQGWERIPENWYRIPVDYTLVQLNLDILYFVAKHPELGSIGGNTGTVDSFTGVDMDDLTGGLLNAQTLLEGNNLLCFVFEVLKTLSPNSLSTVFDIIEVPLQMLFDTVGAALLDLTCPAFKDLTVGGQGLGDAIESMFPGAAKGSI</sequence>
<evidence type="ECO:0000256" key="6">
    <source>
        <dbReference type="ARBA" id="ARBA00023004"/>
    </source>
</evidence>
<protein>
    <recommendedName>
        <fullName evidence="9">Heme haloperoxidase family profile domain-containing protein</fullName>
    </recommendedName>
</protein>
<dbReference type="Gene3D" id="1.10.489.10">
    <property type="entry name" value="Chloroperoxidase-like"/>
    <property type="match status" value="1"/>
</dbReference>
<dbReference type="PANTHER" id="PTHR33577">
    <property type="entry name" value="STERIGMATOCYSTIN BIOSYNTHESIS PEROXIDASE STCC-RELATED"/>
    <property type="match status" value="1"/>
</dbReference>
<dbReference type="PANTHER" id="PTHR33577:SF16">
    <property type="entry name" value="HEME HALOPEROXIDASE FAMILY PROFILE DOMAIN-CONTAINING PROTEIN"/>
    <property type="match status" value="1"/>
</dbReference>
<dbReference type="GO" id="GO:0004601">
    <property type="term" value="F:peroxidase activity"/>
    <property type="evidence" value="ECO:0007669"/>
    <property type="project" value="UniProtKB-KW"/>
</dbReference>
<accession>A0A1B8GEA2</accession>
<dbReference type="InterPro" id="IPR000028">
    <property type="entry name" value="Chloroperoxidase"/>
</dbReference>
<reference evidence="10 11" key="1">
    <citation type="submission" date="2016-03" db="EMBL/GenBank/DDBJ databases">
        <title>Comparative genomics of Pseudogymnoascus destructans, the fungus causing white-nose syndrome of bats.</title>
        <authorList>
            <person name="Palmer J.M."/>
            <person name="Drees K.P."/>
            <person name="Foster J.T."/>
            <person name="Lindner D.L."/>
        </authorList>
    </citation>
    <scope>NUCLEOTIDE SEQUENCE [LARGE SCALE GENOMIC DNA]</scope>
    <source>
        <strain evidence="10 11">UAMH 10579</strain>
    </source>
</reference>
<dbReference type="Proteomes" id="UP000091956">
    <property type="component" value="Unassembled WGS sequence"/>
</dbReference>
<evidence type="ECO:0000256" key="4">
    <source>
        <dbReference type="ARBA" id="ARBA00022723"/>
    </source>
</evidence>
<evidence type="ECO:0000259" key="9">
    <source>
        <dbReference type="PROSITE" id="PS51405"/>
    </source>
</evidence>
<dbReference type="InterPro" id="IPR036851">
    <property type="entry name" value="Chloroperoxidase-like_sf"/>
</dbReference>
<dbReference type="RefSeq" id="XP_018127898.1">
    <property type="nucleotide sequence ID" value="XM_018276467.2"/>
</dbReference>
<keyword evidence="8" id="KW-0732">Signal</keyword>
<comment type="similarity">
    <text evidence="7">Belongs to the chloroperoxidase family.</text>
</comment>
<keyword evidence="2" id="KW-0575">Peroxidase</keyword>
<evidence type="ECO:0000256" key="3">
    <source>
        <dbReference type="ARBA" id="ARBA00022617"/>
    </source>
</evidence>